<dbReference type="InterPro" id="IPR004516">
    <property type="entry name" value="HisRS/HisZ"/>
</dbReference>
<dbReference type="EMBL" id="JH159151">
    <property type="protein sequence ID" value="EGZ28243.1"/>
    <property type="molecule type" value="Genomic_DNA"/>
</dbReference>
<dbReference type="Pfam" id="PF13393">
    <property type="entry name" value="tRNA-synt_His"/>
    <property type="match status" value="1"/>
</dbReference>
<evidence type="ECO:0000313" key="4">
    <source>
        <dbReference type="EMBL" id="EGZ28243.1"/>
    </source>
</evidence>
<dbReference type="Proteomes" id="UP000002640">
    <property type="component" value="Unassembled WGS sequence"/>
</dbReference>
<dbReference type="InParanoid" id="G4YMB3"/>
<dbReference type="InterPro" id="IPR041715">
    <property type="entry name" value="HisRS-like_core"/>
</dbReference>
<dbReference type="PROSITE" id="PS50862">
    <property type="entry name" value="AA_TRNA_LIGASE_II"/>
    <property type="match status" value="1"/>
</dbReference>
<dbReference type="GO" id="GO:0006427">
    <property type="term" value="P:histidyl-tRNA aminoacylation"/>
    <property type="evidence" value="ECO:0007669"/>
    <property type="project" value="TreeGrafter"/>
</dbReference>
<evidence type="ECO:0000256" key="1">
    <source>
        <dbReference type="ARBA" id="ARBA00012815"/>
    </source>
</evidence>
<comment type="catalytic activity">
    <reaction evidence="2">
        <text>tRNA(His) + L-histidine + ATP = L-histidyl-tRNA(His) + AMP + diphosphate + H(+)</text>
        <dbReference type="Rhea" id="RHEA:17313"/>
        <dbReference type="Rhea" id="RHEA-COMP:9665"/>
        <dbReference type="Rhea" id="RHEA-COMP:9689"/>
        <dbReference type="ChEBI" id="CHEBI:15378"/>
        <dbReference type="ChEBI" id="CHEBI:30616"/>
        <dbReference type="ChEBI" id="CHEBI:33019"/>
        <dbReference type="ChEBI" id="CHEBI:57595"/>
        <dbReference type="ChEBI" id="CHEBI:78442"/>
        <dbReference type="ChEBI" id="CHEBI:78527"/>
        <dbReference type="ChEBI" id="CHEBI:456215"/>
        <dbReference type="EC" id="6.1.1.21"/>
    </reaction>
</comment>
<dbReference type="SMR" id="G4YMB3"/>
<dbReference type="PANTHER" id="PTHR43707">
    <property type="entry name" value="HISTIDYL-TRNA SYNTHETASE"/>
    <property type="match status" value="1"/>
</dbReference>
<dbReference type="GO" id="GO:0004821">
    <property type="term" value="F:histidine-tRNA ligase activity"/>
    <property type="evidence" value="ECO:0007669"/>
    <property type="project" value="UniProtKB-EC"/>
</dbReference>
<name>G4YMB3_PHYSP</name>
<reference evidence="4 5" key="1">
    <citation type="journal article" date="2006" name="Science">
        <title>Phytophthora genome sequences uncover evolutionary origins and mechanisms of pathogenesis.</title>
        <authorList>
            <person name="Tyler B.M."/>
            <person name="Tripathy S."/>
            <person name="Zhang X."/>
            <person name="Dehal P."/>
            <person name="Jiang R.H."/>
            <person name="Aerts A."/>
            <person name="Arredondo F.D."/>
            <person name="Baxter L."/>
            <person name="Bensasson D."/>
            <person name="Beynon J.L."/>
            <person name="Chapman J."/>
            <person name="Damasceno C.M."/>
            <person name="Dorrance A.E."/>
            <person name="Dou D."/>
            <person name="Dickerman A.W."/>
            <person name="Dubchak I.L."/>
            <person name="Garbelotto M."/>
            <person name="Gijzen M."/>
            <person name="Gordon S.G."/>
            <person name="Govers F."/>
            <person name="Grunwald N.J."/>
            <person name="Huang W."/>
            <person name="Ivors K.L."/>
            <person name="Jones R.W."/>
            <person name="Kamoun S."/>
            <person name="Krampis K."/>
            <person name="Lamour K.H."/>
            <person name="Lee M.K."/>
            <person name="McDonald W.H."/>
            <person name="Medina M."/>
            <person name="Meijer H.J."/>
            <person name="Nordberg E.K."/>
            <person name="Maclean D.J."/>
            <person name="Ospina-Giraldo M.D."/>
            <person name="Morris P.F."/>
            <person name="Phuntumart V."/>
            <person name="Putnam N.H."/>
            <person name="Rash S."/>
            <person name="Rose J.K."/>
            <person name="Sakihama Y."/>
            <person name="Salamov A.A."/>
            <person name="Savidor A."/>
            <person name="Scheuring C.F."/>
            <person name="Smith B.M."/>
            <person name="Sobral B.W."/>
            <person name="Terry A."/>
            <person name="Torto-Alalibo T.A."/>
            <person name="Win J."/>
            <person name="Xu Z."/>
            <person name="Zhang H."/>
            <person name="Grigoriev I.V."/>
            <person name="Rokhsar D.S."/>
            <person name="Boore J.L."/>
        </authorList>
    </citation>
    <scope>NUCLEOTIDE SEQUENCE [LARGE SCALE GENOMIC DNA]</scope>
    <source>
        <strain evidence="4 5">P6497</strain>
    </source>
</reference>
<dbReference type="Gene3D" id="3.30.930.10">
    <property type="entry name" value="Bira Bifunctional Protein, Domain 2"/>
    <property type="match status" value="1"/>
</dbReference>
<dbReference type="RefSeq" id="XP_009515518.1">
    <property type="nucleotide sequence ID" value="XM_009517223.1"/>
</dbReference>
<dbReference type="CDD" id="cd00773">
    <property type="entry name" value="HisRS-like_core"/>
    <property type="match status" value="1"/>
</dbReference>
<dbReference type="InterPro" id="IPR006195">
    <property type="entry name" value="aa-tRNA-synth_II"/>
</dbReference>
<dbReference type="GO" id="GO:0005737">
    <property type="term" value="C:cytoplasm"/>
    <property type="evidence" value="ECO:0007669"/>
    <property type="project" value="InterPro"/>
</dbReference>
<organism evidence="4 5">
    <name type="scientific">Phytophthora sojae (strain P6497)</name>
    <name type="common">Soybean stem and root rot agent</name>
    <name type="synonym">Phytophthora megasperma f. sp. glycines</name>
    <dbReference type="NCBI Taxonomy" id="1094619"/>
    <lineage>
        <taxon>Eukaryota</taxon>
        <taxon>Sar</taxon>
        <taxon>Stramenopiles</taxon>
        <taxon>Oomycota</taxon>
        <taxon>Peronosporomycetes</taxon>
        <taxon>Peronosporales</taxon>
        <taxon>Peronosporaceae</taxon>
        <taxon>Phytophthora</taxon>
    </lineage>
</organism>
<sequence length="198" mass="22256">MLGLRLRCSRPVQANGTRRWLAEAAKPKAVSRVRGTRDLLADDSQQHREVLDVLQRTVERYGFRSIQTPLLEYTDLFSRSLGDGSDIVMKEMYTFKDNSGKSVTLRPEGTAGIMRALVSNNLLFSLPQKISYSGSMFRYERPQRGRYREFQQFGVEFVGSSGPSVDTEVIAMAADALESLGIKDKVVLEINSLGDNER</sequence>
<evidence type="ECO:0000256" key="2">
    <source>
        <dbReference type="ARBA" id="ARBA00047639"/>
    </source>
</evidence>
<proteinExistence type="predicted"/>
<keyword evidence="5" id="KW-1185">Reference proteome</keyword>
<dbReference type="SUPFAM" id="SSF55681">
    <property type="entry name" value="Class II aaRS and biotin synthetases"/>
    <property type="match status" value="1"/>
</dbReference>
<dbReference type="AlphaFoldDB" id="G4YMB3"/>
<dbReference type="PANTHER" id="PTHR43707:SF1">
    <property type="entry name" value="HISTIDINE--TRNA LIGASE, MITOCHONDRIAL-RELATED"/>
    <property type="match status" value="1"/>
</dbReference>
<feature type="domain" description="Aminoacyl-transfer RNA synthetases class-II family profile" evidence="3">
    <location>
        <begin position="34"/>
        <end position="198"/>
    </location>
</feature>
<dbReference type="InterPro" id="IPR045864">
    <property type="entry name" value="aa-tRNA-synth_II/BPL/LPL"/>
</dbReference>
<dbReference type="GeneID" id="20654629"/>
<dbReference type="EC" id="6.1.1.21" evidence="1"/>
<accession>G4YMB3</accession>
<gene>
    <name evidence="4" type="ORF">PHYSODRAFT_475569</name>
</gene>
<protein>
    <recommendedName>
        <fullName evidence="1">histidine--tRNA ligase</fullName>
        <ecNumber evidence="1">6.1.1.21</ecNumber>
    </recommendedName>
</protein>
<evidence type="ECO:0000313" key="5">
    <source>
        <dbReference type="Proteomes" id="UP000002640"/>
    </source>
</evidence>
<dbReference type="KEGG" id="psoj:PHYSODRAFT_475569"/>
<dbReference type="STRING" id="1094619.G4YMB3"/>
<evidence type="ECO:0000259" key="3">
    <source>
        <dbReference type="PROSITE" id="PS50862"/>
    </source>
</evidence>
<dbReference type="OMA" id="IVAFFER"/>